<evidence type="ECO:0000313" key="2">
    <source>
        <dbReference type="Proteomes" id="UP000828251"/>
    </source>
</evidence>
<reference evidence="1 2" key="1">
    <citation type="journal article" date="2021" name="Plant Biotechnol. J.">
        <title>Multi-omics assisted identification of the key and species-specific regulatory components of drought-tolerant mechanisms in Gossypium stocksii.</title>
        <authorList>
            <person name="Yu D."/>
            <person name="Ke L."/>
            <person name="Zhang D."/>
            <person name="Wu Y."/>
            <person name="Sun Y."/>
            <person name="Mei J."/>
            <person name="Sun J."/>
            <person name="Sun Y."/>
        </authorList>
    </citation>
    <scope>NUCLEOTIDE SEQUENCE [LARGE SCALE GENOMIC DNA]</scope>
    <source>
        <strain evidence="2">cv. E1</strain>
        <tissue evidence="1">Leaf</tissue>
    </source>
</reference>
<name>A0A9D3UTR3_9ROSI</name>
<proteinExistence type="predicted"/>
<organism evidence="1 2">
    <name type="scientific">Gossypium stocksii</name>
    <dbReference type="NCBI Taxonomy" id="47602"/>
    <lineage>
        <taxon>Eukaryota</taxon>
        <taxon>Viridiplantae</taxon>
        <taxon>Streptophyta</taxon>
        <taxon>Embryophyta</taxon>
        <taxon>Tracheophyta</taxon>
        <taxon>Spermatophyta</taxon>
        <taxon>Magnoliopsida</taxon>
        <taxon>eudicotyledons</taxon>
        <taxon>Gunneridae</taxon>
        <taxon>Pentapetalae</taxon>
        <taxon>rosids</taxon>
        <taxon>malvids</taxon>
        <taxon>Malvales</taxon>
        <taxon>Malvaceae</taxon>
        <taxon>Malvoideae</taxon>
        <taxon>Gossypium</taxon>
    </lineage>
</organism>
<dbReference type="Proteomes" id="UP000828251">
    <property type="component" value="Unassembled WGS sequence"/>
</dbReference>
<evidence type="ECO:0000313" key="1">
    <source>
        <dbReference type="EMBL" id="KAH1057242.1"/>
    </source>
</evidence>
<keyword evidence="2" id="KW-1185">Reference proteome</keyword>
<comment type="caution">
    <text evidence="1">The sequence shown here is derived from an EMBL/GenBank/DDBJ whole genome shotgun (WGS) entry which is preliminary data.</text>
</comment>
<protein>
    <submittedName>
        <fullName evidence="1">Uncharacterized protein</fullName>
    </submittedName>
</protein>
<sequence length="133" mass="14982">MEDEITNLRLTDEEEDAFWDDPKASNYDIQSCLLETCLTDSVVYFSSPRNTMAYLWHPIKGIVITDLDQILLIPTSQGFAAINWGISFIIKIGTKDGIRSSSIGDNVTGLMDLWSNKESNPIHTDERKNIKGL</sequence>
<dbReference type="EMBL" id="JAIQCV010000010">
    <property type="protein sequence ID" value="KAH1057242.1"/>
    <property type="molecule type" value="Genomic_DNA"/>
</dbReference>
<dbReference type="AlphaFoldDB" id="A0A9D3UTR3"/>
<accession>A0A9D3UTR3</accession>
<dbReference type="OrthoDB" id="1000188at2759"/>
<gene>
    <name evidence="1" type="ORF">J1N35_035307</name>
</gene>